<dbReference type="PANTHER" id="PTHR21180:SF32">
    <property type="entry name" value="ENDONUCLEASE_EXONUCLEASE_PHOSPHATASE FAMILY DOMAIN-CONTAINING PROTEIN 1"/>
    <property type="match status" value="1"/>
</dbReference>
<dbReference type="RefSeq" id="WP_046327065.1">
    <property type="nucleotide sequence ID" value="NZ_CP084389.1"/>
</dbReference>
<feature type="domain" description="Helix-hairpin-helix DNA-binding motif class 1" evidence="2">
    <location>
        <begin position="186"/>
        <end position="205"/>
    </location>
</feature>
<evidence type="ECO:0000256" key="1">
    <source>
        <dbReference type="SAM" id="Phobius"/>
    </source>
</evidence>
<feature type="transmembrane region" description="Helical" evidence="1">
    <location>
        <begin position="15"/>
        <end position="32"/>
    </location>
</feature>
<gene>
    <name evidence="3" type="ORF">LDX53_04115</name>
</gene>
<dbReference type="GO" id="GO:0015627">
    <property type="term" value="C:type II protein secretion system complex"/>
    <property type="evidence" value="ECO:0007669"/>
    <property type="project" value="TreeGrafter"/>
</dbReference>
<dbReference type="InterPro" id="IPR010994">
    <property type="entry name" value="RuvA_2-like"/>
</dbReference>
<dbReference type="EMBL" id="CP084389">
    <property type="protein sequence ID" value="UZX30391.1"/>
    <property type="molecule type" value="Genomic_DNA"/>
</dbReference>
<evidence type="ECO:0000313" key="3">
    <source>
        <dbReference type="EMBL" id="UZX30391.1"/>
    </source>
</evidence>
<dbReference type="Pfam" id="PF12836">
    <property type="entry name" value="HHH_3"/>
    <property type="match status" value="1"/>
</dbReference>
<dbReference type="AlphaFoldDB" id="A0AA47B592"/>
<dbReference type="Gene3D" id="1.10.150.280">
    <property type="entry name" value="AF1531-like domain"/>
    <property type="match status" value="1"/>
</dbReference>
<dbReference type="PANTHER" id="PTHR21180">
    <property type="entry name" value="ENDONUCLEASE/EXONUCLEASE/PHOSPHATASE FAMILY DOMAIN-CONTAINING PROTEIN 1"/>
    <property type="match status" value="1"/>
</dbReference>
<dbReference type="NCBIfam" id="TIGR00426">
    <property type="entry name" value="competence protein ComEA helix-hairpin-helix repeat region"/>
    <property type="match status" value="1"/>
</dbReference>
<dbReference type="GO" id="GO:0003677">
    <property type="term" value="F:DNA binding"/>
    <property type="evidence" value="ECO:0007669"/>
    <property type="project" value="InterPro"/>
</dbReference>
<dbReference type="InterPro" id="IPR003583">
    <property type="entry name" value="Hlx-hairpin-Hlx_DNA-bd_motif"/>
</dbReference>
<keyword evidence="1" id="KW-1133">Transmembrane helix</keyword>
<reference evidence="3" key="1">
    <citation type="submission" date="2021-09" db="EMBL/GenBank/DDBJ databases">
        <title>Lactobacillus species from Apis mellifera, Switzerland.</title>
        <authorList>
            <person name="Pfister J."/>
            <person name="Brown A."/>
            <person name="Neumann P."/>
            <person name="Collaud A."/>
            <person name="Retschnig G."/>
            <person name="Perreten V."/>
        </authorList>
    </citation>
    <scope>NUCLEOTIDE SEQUENCE</scope>
    <source>
        <strain evidence="3">IBH002</strain>
    </source>
</reference>
<sequence>MDWEKVKNFIAQYKLYFVVGLVLLVLIIVIWTRKETQKDELIDFNEDKSAAFANKESLDNDENDKEQVKAAAKKQVIDKPQNVTCDISGAVKNQGVYTLKKGARLNELITAAGGLKTNAQIKNVNRALILNDQDKIRIPYKGEKITKKAIVETYSSDSAEPNSAEVASDTSVAENNKVNINTADAAQLQKLNGIGEKKAQQIISYRQENGQFKAIDELKQVSGIGDKTFAGLKDQLEI</sequence>
<dbReference type="Proteomes" id="UP001164557">
    <property type="component" value="Chromosome"/>
</dbReference>
<dbReference type="InterPro" id="IPR019554">
    <property type="entry name" value="Soluble_ligand-bd"/>
</dbReference>
<dbReference type="SUPFAM" id="SSF47781">
    <property type="entry name" value="RuvA domain 2-like"/>
    <property type="match status" value="1"/>
</dbReference>
<keyword evidence="1" id="KW-0472">Membrane</keyword>
<protein>
    <submittedName>
        <fullName evidence="3">Helix-hairpin-helix domain-containing protein</fullName>
    </submittedName>
</protein>
<keyword evidence="1" id="KW-0812">Transmembrane</keyword>
<evidence type="ECO:0000313" key="4">
    <source>
        <dbReference type="Proteomes" id="UP001164557"/>
    </source>
</evidence>
<dbReference type="Pfam" id="PF10531">
    <property type="entry name" value="SLBB"/>
    <property type="match status" value="1"/>
</dbReference>
<accession>A0AA47B592</accession>
<dbReference type="SMART" id="SM00278">
    <property type="entry name" value="HhH1"/>
    <property type="match status" value="2"/>
</dbReference>
<dbReference type="GO" id="GO:0015628">
    <property type="term" value="P:protein secretion by the type II secretion system"/>
    <property type="evidence" value="ECO:0007669"/>
    <property type="project" value="TreeGrafter"/>
</dbReference>
<evidence type="ECO:0000259" key="2">
    <source>
        <dbReference type="SMART" id="SM00278"/>
    </source>
</evidence>
<dbReference type="InterPro" id="IPR051675">
    <property type="entry name" value="Endo/Exo/Phosphatase_dom_1"/>
</dbReference>
<proteinExistence type="predicted"/>
<name>A0AA47B592_9LACO</name>
<keyword evidence="4" id="KW-1185">Reference proteome</keyword>
<organism evidence="3 4">
    <name type="scientific">Lactobacillus helsingborgensis</name>
    <dbReference type="NCBI Taxonomy" id="1218494"/>
    <lineage>
        <taxon>Bacteria</taxon>
        <taxon>Bacillati</taxon>
        <taxon>Bacillota</taxon>
        <taxon>Bacilli</taxon>
        <taxon>Lactobacillales</taxon>
        <taxon>Lactobacillaceae</taxon>
        <taxon>Lactobacillus</taxon>
    </lineage>
</organism>
<dbReference type="GO" id="GO:0006281">
    <property type="term" value="P:DNA repair"/>
    <property type="evidence" value="ECO:0007669"/>
    <property type="project" value="InterPro"/>
</dbReference>
<feature type="domain" description="Helix-hairpin-helix DNA-binding motif class 1" evidence="2">
    <location>
        <begin position="216"/>
        <end position="235"/>
    </location>
</feature>
<dbReference type="InterPro" id="IPR004509">
    <property type="entry name" value="Competence_ComEA_HhH"/>
</dbReference>
<dbReference type="Gene3D" id="3.10.20.600">
    <property type="match status" value="1"/>
</dbReference>